<name>A0A0F7S594_9BASI</name>
<dbReference type="EMBL" id="CCFA01005255">
    <property type="protein sequence ID" value="CDS02282.1"/>
    <property type="molecule type" value="Genomic_DNA"/>
</dbReference>
<proteinExistence type="predicted"/>
<sequence>MAKVGLYVWHYLGDKLEETHDPLPVNKTSRVPSEQEIYGAQNVLAPLISDPNCLMDGVDLNAKDFKAHLVPQGFVGSKLHSQCAADEGQVVKWASWVILVWNHMLQE</sequence>
<organism evidence="1 2">
    <name type="scientific">Sporisorium scitamineum</name>
    <dbReference type="NCBI Taxonomy" id="49012"/>
    <lineage>
        <taxon>Eukaryota</taxon>
        <taxon>Fungi</taxon>
        <taxon>Dikarya</taxon>
        <taxon>Basidiomycota</taxon>
        <taxon>Ustilaginomycotina</taxon>
        <taxon>Ustilaginomycetes</taxon>
        <taxon>Ustilaginales</taxon>
        <taxon>Ustilaginaceae</taxon>
        <taxon>Sporisorium</taxon>
    </lineage>
</organism>
<accession>A0A0F7S594</accession>
<dbReference type="Proteomes" id="UP000242770">
    <property type="component" value="Unassembled WGS sequence"/>
</dbReference>
<evidence type="ECO:0000313" key="2">
    <source>
        <dbReference type="Proteomes" id="UP000242770"/>
    </source>
</evidence>
<dbReference type="AlphaFoldDB" id="A0A0F7S594"/>
<reference evidence="2" key="1">
    <citation type="submission" date="2014-06" db="EMBL/GenBank/DDBJ databases">
        <authorList>
            <person name="Berkman P.J."/>
        </authorList>
    </citation>
    <scope>NUCLEOTIDE SEQUENCE [LARGE SCALE GENOMIC DNA]</scope>
</reference>
<evidence type="ECO:0000313" key="1">
    <source>
        <dbReference type="EMBL" id="CDS02282.1"/>
    </source>
</evidence>
<keyword evidence="2" id="KW-1185">Reference proteome</keyword>
<protein>
    <submittedName>
        <fullName evidence="1">Uncharacterized protein</fullName>
    </submittedName>
</protein>
<gene>
    <name evidence="1" type="primary">SSCI86270.1</name>
</gene>